<dbReference type="AlphaFoldDB" id="A0AAW0FIU7"/>
<accession>A0AAW0FIU7</accession>
<protein>
    <submittedName>
        <fullName evidence="1">Uncharacterized protein</fullName>
    </submittedName>
</protein>
<proteinExistence type="predicted"/>
<dbReference type="EMBL" id="JASBNA010000048">
    <property type="protein sequence ID" value="KAK7680526.1"/>
    <property type="molecule type" value="Genomic_DNA"/>
</dbReference>
<name>A0AAW0FIU7_9APHY</name>
<organism evidence="1 2">
    <name type="scientific">Cerrena zonata</name>
    <dbReference type="NCBI Taxonomy" id="2478898"/>
    <lineage>
        <taxon>Eukaryota</taxon>
        <taxon>Fungi</taxon>
        <taxon>Dikarya</taxon>
        <taxon>Basidiomycota</taxon>
        <taxon>Agaricomycotina</taxon>
        <taxon>Agaricomycetes</taxon>
        <taxon>Polyporales</taxon>
        <taxon>Cerrenaceae</taxon>
        <taxon>Cerrena</taxon>
    </lineage>
</organism>
<evidence type="ECO:0000313" key="1">
    <source>
        <dbReference type="EMBL" id="KAK7680526.1"/>
    </source>
</evidence>
<reference evidence="1 2" key="1">
    <citation type="submission" date="2022-09" db="EMBL/GenBank/DDBJ databases">
        <authorList>
            <person name="Palmer J.M."/>
        </authorList>
    </citation>
    <scope>NUCLEOTIDE SEQUENCE [LARGE SCALE GENOMIC DNA]</scope>
    <source>
        <strain evidence="1 2">DSM 7382</strain>
    </source>
</reference>
<dbReference type="InterPro" id="IPR035992">
    <property type="entry name" value="Ricin_B-like_lectins"/>
</dbReference>
<keyword evidence="2" id="KW-1185">Reference proteome</keyword>
<comment type="caution">
    <text evidence="1">The sequence shown here is derived from an EMBL/GenBank/DDBJ whole genome shotgun (WGS) entry which is preliminary data.</text>
</comment>
<dbReference type="Proteomes" id="UP001385951">
    <property type="component" value="Unassembled WGS sequence"/>
</dbReference>
<sequence length="247" mass="27867">MHISNSLNVDLDTYGFPQGYFLIKNVATNRFLDVASDQVKDDTKIILWPQKETSLVEDMRQPEADNQAKNWYYVIGVPVMHPFPNAFSHPLPRFTYDAKTGQILVAFATDPSYPTEPDLSTTMSLWKNKTYVLSALPLRKPRTIIDDASEVLTSAISMPFTLLTGRSAAPATPEAVFNSGDIDLREDEILETERSEEGEVDDSPERLRQVRVLGLTKEDTLAMGEKAKARQQWVMLPLRRTRKGTGF</sequence>
<evidence type="ECO:0000313" key="2">
    <source>
        <dbReference type="Proteomes" id="UP001385951"/>
    </source>
</evidence>
<dbReference type="SUPFAM" id="SSF50370">
    <property type="entry name" value="Ricin B-like lectins"/>
    <property type="match status" value="1"/>
</dbReference>
<gene>
    <name evidence="1" type="ORF">QCA50_016307</name>
</gene>